<reference evidence="2 3" key="1">
    <citation type="journal article" date="2015" name="Antonie Van Leeuwenhoek">
        <title>Lampropedia puyangensis sp. nov., isolated from symptomatic bark of Populus ? euramericana canker and emended description of Lampropedia hyalina (Ehrenberg 1832) Lee et al. 2004.</title>
        <authorList>
            <person name="Li Y."/>
            <person name="Wang T."/>
            <person name="Piao C.G."/>
            <person name="Wang L.F."/>
            <person name="Tian G.Z."/>
            <person name="Zhu T.H."/>
            <person name="Guo M.W."/>
        </authorList>
    </citation>
    <scope>NUCLEOTIDE SEQUENCE [LARGE SCALE GENOMIC DNA]</scope>
    <source>
        <strain evidence="2 3">2-bin</strain>
    </source>
</reference>
<dbReference type="SUPFAM" id="SSF55298">
    <property type="entry name" value="YjgF-like"/>
    <property type="match status" value="1"/>
</dbReference>
<dbReference type="PANTHER" id="PTHR43760:SF1">
    <property type="entry name" value="ENDORIBONUCLEASE L-PSP_CHORISMATE MUTASE-LIKE DOMAIN-CONTAINING PROTEIN"/>
    <property type="match status" value="1"/>
</dbReference>
<dbReference type="AlphaFoldDB" id="A0A4S8FBM1"/>
<name>A0A4S8FBM1_9BURK</name>
<protein>
    <submittedName>
        <fullName evidence="2">RidA family protein</fullName>
    </submittedName>
</protein>
<dbReference type="RefSeq" id="WP_136572218.1">
    <property type="nucleotide sequence ID" value="NZ_STFG01000001.1"/>
</dbReference>
<comment type="caution">
    <text evidence="2">The sequence shown here is derived from an EMBL/GenBank/DDBJ whole genome shotgun (WGS) entry which is preliminary data.</text>
</comment>
<evidence type="ECO:0000313" key="3">
    <source>
        <dbReference type="Proteomes" id="UP000308917"/>
    </source>
</evidence>
<evidence type="ECO:0000259" key="1">
    <source>
        <dbReference type="Pfam" id="PF14588"/>
    </source>
</evidence>
<dbReference type="Pfam" id="PF14588">
    <property type="entry name" value="YjgF_endoribonc"/>
    <property type="match status" value="1"/>
</dbReference>
<dbReference type="EMBL" id="STFG01000001">
    <property type="protein sequence ID" value="THU04990.1"/>
    <property type="molecule type" value="Genomic_DNA"/>
</dbReference>
<dbReference type="OrthoDB" id="8587942at2"/>
<proteinExistence type="predicted"/>
<dbReference type="PANTHER" id="PTHR43760">
    <property type="entry name" value="ENDORIBONUCLEASE-RELATED"/>
    <property type="match status" value="1"/>
</dbReference>
<dbReference type="Gene3D" id="3.30.1330.40">
    <property type="entry name" value="RutC-like"/>
    <property type="match status" value="1"/>
</dbReference>
<organism evidence="2 3">
    <name type="scientific">Lampropedia puyangensis</name>
    <dbReference type="NCBI Taxonomy" id="1330072"/>
    <lineage>
        <taxon>Bacteria</taxon>
        <taxon>Pseudomonadati</taxon>
        <taxon>Pseudomonadota</taxon>
        <taxon>Betaproteobacteria</taxon>
        <taxon>Burkholderiales</taxon>
        <taxon>Comamonadaceae</taxon>
        <taxon>Lampropedia</taxon>
    </lineage>
</organism>
<evidence type="ECO:0000313" key="2">
    <source>
        <dbReference type="EMBL" id="THU04990.1"/>
    </source>
</evidence>
<dbReference type="InterPro" id="IPR035959">
    <property type="entry name" value="RutC-like_sf"/>
</dbReference>
<dbReference type="Proteomes" id="UP000308917">
    <property type="component" value="Unassembled WGS sequence"/>
</dbReference>
<keyword evidence="3" id="KW-1185">Reference proteome</keyword>
<feature type="domain" description="Endoribonuclease L-PSP/chorismate mutase-like" evidence="1">
    <location>
        <begin position="8"/>
        <end position="142"/>
    </location>
</feature>
<dbReference type="InterPro" id="IPR013813">
    <property type="entry name" value="Endoribo_LPSP/chorism_mut-like"/>
</dbReference>
<accession>A0A4S8FBM1</accession>
<sequence length="155" mass="16470">MFDSISQRLSELGLVLPELPRPQANYLPYKRFGNLVFLAGQTSIGQVLYQGTLSKAEDVEAGYAAARQCGVHLIAALKMACDGDLSRVQACLKVNGYVQAAAGFDSVPAVINGTSDLFVEVFGEAGTHARTAIGVSVLPRDASVEVEAVFAVREH</sequence>
<gene>
    <name evidence="2" type="ORF">E9531_00045</name>
</gene>
<dbReference type="CDD" id="cd02199">
    <property type="entry name" value="YjgF_YER057c_UK114_like_1"/>
    <property type="match status" value="1"/>
</dbReference>